<dbReference type="SUPFAM" id="SSF46767">
    <property type="entry name" value="Methylated DNA-protein cysteine methyltransferase, C-terminal domain"/>
    <property type="match status" value="1"/>
</dbReference>
<evidence type="ECO:0000313" key="4">
    <source>
        <dbReference type="Proteomes" id="UP000736328"/>
    </source>
</evidence>
<accession>A0A933MJ21</accession>
<dbReference type="CDD" id="cd06445">
    <property type="entry name" value="ATase"/>
    <property type="match status" value="1"/>
</dbReference>
<protein>
    <submittedName>
        <fullName evidence="3">MGMT family protein</fullName>
    </submittedName>
</protein>
<dbReference type="Proteomes" id="UP000736328">
    <property type="component" value="Unassembled WGS sequence"/>
</dbReference>
<evidence type="ECO:0000313" key="3">
    <source>
        <dbReference type="EMBL" id="MBI4727727.1"/>
    </source>
</evidence>
<dbReference type="AlphaFoldDB" id="A0A933MJ21"/>
<evidence type="ECO:0000259" key="2">
    <source>
        <dbReference type="Pfam" id="PF01035"/>
    </source>
</evidence>
<dbReference type="GO" id="GO:0003824">
    <property type="term" value="F:catalytic activity"/>
    <property type="evidence" value="ECO:0007669"/>
    <property type="project" value="InterPro"/>
</dbReference>
<name>A0A933MJ21_UNCT6</name>
<proteinExistence type="predicted"/>
<reference evidence="3" key="1">
    <citation type="submission" date="2020-07" db="EMBL/GenBank/DDBJ databases">
        <title>Huge and variable diversity of episymbiotic CPR bacteria and DPANN archaea in groundwater ecosystems.</title>
        <authorList>
            <person name="He C.Y."/>
            <person name="Keren R."/>
            <person name="Whittaker M."/>
            <person name="Farag I.F."/>
            <person name="Doudna J."/>
            <person name="Cate J.H.D."/>
            <person name="Banfield J.F."/>
        </authorList>
    </citation>
    <scope>NUCLEOTIDE SEQUENCE</scope>
    <source>
        <strain evidence="3">NC_groundwater_1520_Pr4_B-0.1um_53_5</strain>
    </source>
</reference>
<dbReference type="InterPro" id="IPR036388">
    <property type="entry name" value="WH-like_DNA-bd_sf"/>
</dbReference>
<keyword evidence="1" id="KW-0227">DNA damage</keyword>
<dbReference type="PANTHER" id="PTHR42942">
    <property type="entry name" value="6-O-METHYLGUANINE DNA METHYLTRANSFERASE"/>
    <property type="match status" value="1"/>
</dbReference>
<feature type="domain" description="Methylated-DNA-[protein]-cysteine S-methyltransferase DNA binding" evidence="2">
    <location>
        <begin position="3"/>
        <end position="83"/>
    </location>
</feature>
<dbReference type="InterPro" id="IPR052520">
    <property type="entry name" value="ATL_DNA_repair"/>
</dbReference>
<comment type="caution">
    <text evidence="3">The sequence shown here is derived from an EMBL/GenBank/DDBJ whole genome shotgun (WGS) entry which is preliminary data.</text>
</comment>
<dbReference type="EMBL" id="JACQXR010000152">
    <property type="protein sequence ID" value="MBI4727727.1"/>
    <property type="molecule type" value="Genomic_DNA"/>
</dbReference>
<dbReference type="Gene3D" id="1.10.10.10">
    <property type="entry name" value="Winged helix-like DNA-binding domain superfamily/Winged helix DNA-binding domain"/>
    <property type="match status" value="1"/>
</dbReference>
<sequence>MTFSSQIISLIKRIPRGKVASYGQIAALAGNPRGARAVIWLLHSSSGKEKLPWHRVINGQGTISLKPGNGYEEQRALLESEGVEFGLQGKIDLKRYLWPGPPAKQGRRKQ</sequence>
<dbReference type="InterPro" id="IPR036217">
    <property type="entry name" value="MethylDNA_cys_MeTrfase_DNAb"/>
</dbReference>
<evidence type="ECO:0000256" key="1">
    <source>
        <dbReference type="ARBA" id="ARBA00022763"/>
    </source>
</evidence>
<gene>
    <name evidence="3" type="ORF">HY768_11010</name>
</gene>
<organism evidence="3 4">
    <name type="scientific">candidate division TA06 bacterium</name>
    <dbReference type="NCBI Taxonomy" id="2250710"/>
    <lineage>
        <taxon>Bacteria</taxon>
        <taxon>Bacteria division TA06</taxon>
    </lineage>
</organism>
<dbReference type="InterPro" id="IPR014048">
    <property type="entry name" value="MethylDNA_cys_MeTrfase_DNA-bd"/>
</dbReference>
<dbReference type="GO" id="GO:0006281">
    <property type="term" value="P:DNA repair"/>
    <property type="evidence" value="ECO:0007669"/>
    <property type="project" value="InterPro"/>
</dbReference>
<dbReference type="PANTHER" id="PTHR42942:SF1">
    <property type="entry name" value="ALKYLTRANSFERASE-LIKE PROTEIN 1"/>
    <property type="match status" value="1"/>
</dbReference>
<dbReference type="Pfam" id="PF01035">
    <property type="entry name" value="DNA_binding_1"/>
    <property type="match status" value="1"/>
</dbReference>